<dbReference type="Pfam" id="PF00072">
    <property type="entry name" value="Response_reg"/>
    <property type="match status" value="1"/>
</dbReference>
<evidence type="ECO:0000313" key="3">
    <source>
        <dbReference type="EMBL" id="MBT1698663.1"/>
    </source>
</evidence>
<dbReference type="SUPFAM" id="SSF52172">
    <property type="entry name" value="CheY-like"/>
    <property type="match status" value="1"/>
</dbReference>
<organism evidence="3 4">
    <name type="scientific">Chryseosolibacter histidini</name>
    <dbReference type="NCBI Taxonomy" id="2782349"/>
    <lineage>
        <taxon>Bacteria</taxon>
        <taxon>Pseudomonadati</taxon>
        <taxon>Bacteroidota</taxon>
        <taxon>Cytophagia</taxon>
        <taxon>Cytophagales</taxon>
        <taxon>Chryseotaleaceae</taxon>
        <taxon>Chryseosolibacter</taxon>
    </lineage>
</organism>
<gene>
    <name evidence="3" type="ORF">KK083_17350</name>
</gene>
<dbReference type="AlphaFoldDB" id="A0AAP2GP34"/>
<dbReference type="PROSITE" id="PS50110">
    <property type="entry name" value="RESPONSE_REGULATORY"/>
    <property type="match status" value="1"/>
</dbReference>
<sequence length="141" mass="16207">MDKVINILMIEDDTLDVMDTRRTLDRMSILYKMEVAKNGEEALALLGNAQKDAAPKPDIILLDLNMPKMNGMEFLQNLRSMDQWKDVKVFIITTSEEKEERERVAKLGVSGYIVKPLKFNNPSSIDSFNLMIDLMNIKNRI</sequence>
<accession>A0AAP2GP34</accession>
<reference evidence="3 4" key="1">
    <citation type="submission" date="2021-05" db="EMBL/GenBank/DDBJ databases">
        <title>A Polyphasic approach of four new species of the genus Ohtaekwangia: Ohtaekwangia histidinii sp. nov., Ohtaekwangia cretensis sp. nov., Ohtaekwangia indiensis sp. nov., Ohtaekwangia reichenbachii sp. nov. from diverse environment.</title>
        <authorList>
            <person name="Octaviana S."/>
        </authorList>
    </citation>
    <scope>NUCLEOTIDE SEQUENCE [LARGE SCALE GENOMIC DNA]</scope>
    <source>
        <strain evidence="3 4">PWU4</strain>
    </source>
</reference>
<dbReference type="InterPro" id="IPR052893">
    <property type="entry name" value="TCS_response_regulator"/>
</dbReference>
<evidence type="ECO:0000313" key="4">
    <source>
        <dbReference type="Proteomes" id="UP001319200"/>
    </source>
</evidence>
<dbReference type="GO" id="GO:0000160">
    <property type="term" value="P:phosphorelay signal transduction system"/>
    <property type="evidence" value="ECO:0007669"/>
    <property type="project" value="InterPro"/>
</dbReference>
<dbReference type="SMART" id="SM00448">
    <property type="entry name" value="REC"/>
    <property type="match status" value="1"/>
</dbReference>
<dbReference type="InterPro" id="IPR011006">
    <property type="entry name" value="CheY-like_superfamily"/>
</dbReference>
<dbReference type="Gene3D" id="3.40.50.2300">
    <property type="match status" value="1"/>
</dbReference>
<dbReference type="CDD" id="cd17557">
    <property type="entry name" value="REC_Rcp-like"/>
    <property type="match status" value="1"/>
</dbReference>
<dbReference type="Proteomes" id="UP001319200">
    <property type="component" value="Unassembled WGS sequence"/>
</dbReference>
<dbReference type="PANTHER" id="PTHR44520:SF2">
    <property type="entry name" value="RESPONSE REGULATOR RCP1"/>
    <property type="match status" value="1"/>
</dbReference>
<name>A0AAP2GP34_9BACT</name>
<dbReference type="EMBL" id="JAHESF010000016">
    <property type="protein sequence ID" value="MBT1698663.1"/>
    <property type="molecule type" value="Genomic_DNA"/>
</dbReference>
<evidence type="ECO:0000259" key="2">
    <source>
        <dbReference type="PROSITE" id="PS50110"/>
    </source>
</evidence>
<feature type="modified residue" description="4-aspartylphosphate" evidence="1">
    <location>
        <position position="63"/>
    </location>
</feature>
<evidence type="ECO:0000256" key="1">
    <source>
        <dbReference type="PROSITE-ProRule" id="PRU00169"/>
    </source>
</evidence>
<keyword evidence="1" id="KW-0597">Phosphoprotein</keyword>
<dbReference type="PANTHER" id="PTHR44520">
    <property type="entry name" value="RESPONSE REGULATOR RCP1-RELATED"/>
    <property type="match status" value="1"/>
</dbReference>
<protein>
    <submittedName>
        <fullName evidence="3">Response regulator</fullName>
    </submittedName>
</protein>
<comment type="caution">
    <text evidence="3">The sequence shown here is derived from an EMBL/GenBank/DDBJ whole genome shotgun (WGS) entry which is preliminary data.</text>
</comment>
<feature type="domain" description="Response regulatory" evidence="2">
    <location>
        <begin position="6"/>
        <end position="130"/>
    </location>
</feature>
<keyword evidence="4" id="KW-1185">Reference proteome</keyword>
<dbReference type="RefSeq" id="WP_254165248.1">
    <property type="nucleotide sequence ID" value="NZ_JAHESF010000016.1"/>
</dbReference>
<dbReference type="InterPro" id="IPR001789">
    <property type="entry name" value="Sig_transdc_resp-reg_receiver"/>
</dbReference>
<proteinExistence type="predicted"/>